<dbReference type="Gene3D" id="3.20.20.140">
    <property type="entry name" value="Metal-dependent hydrolases"/>
    <property type="match status" value="1"/>
</dbReference>
<organism evidence="3">
    <name type="scientific">Kitasatospora camelliae</name>
    <dbReference type="NCBI Taxonomy" id="3156397"/>
    <lineage>
        <taxon>Bacteria</taxon>
        <taxon>Bacillati</taxon>
        <taxon>Actinomycetota</taxon>
        <taxon>Actinomycetes</taxon>
        <taxon>Kitasatosporales</taxon>
        <taxon>Streptomycetaceae</taxon>
        <taxon>Kitasatospora</taxon>
    </lineage>
</organism>
<evidence type="ECO:0000259" key="2">
    <source>
        <dbReference type="SMART" id="SM00481"/>
    </source>
</evidence>
<dbReference type="GO" id="GO:0004534">
    <property type="term" value="F:5'-3' RNA exonuclease activity"/>
    <property type="evidence" value="ECO:0007669"/>
    <property type="project" value="TreeGrafter"/>
</dbReference>
<dbReference type="InterPro" id="IPR006311">
    <property type="entry name" value="TAT_signal"/>
</dbReference>
<dbReference type="RefSeq" id="WP_354637627.1">
    <property type="nucleotide sequence ID" value="NZ_CP159872.1"/>
</dbReference>
<dbReference type="SUPFAM" id="SSF89550">
    <property type="entry name" value="PHP domain-like"/>
    <property type="match status" value="1"/>
</dbReference>
<protein>
    <submittedName>
        <fullName evidence="3">CehA/McbA family metallohydrolase</fullName>
    </submittedName>
</protein>
<proteinExistence type="predicted"/>
<dbReference type="KEGG" id="kcm:ABWK59_02615"/>
<feature type="region of interest" description="Disordered" evidence="1">
    <location>
        <begin position="1"/>
        <end position="29"/>
    </location>
</feature>
<name>A0AAU8JPW6_9ACTN</name>
<dbReference type="SMART" id="SM00481">
    <property type="entry name" value="POLIIIAc"/>
    <property type="match status" value="1"/>
</dbReference>
<evidence type="ECO:0000256" key="1">
    <source>
        <dbReference type="SAM" id="MobiDB-lite"/>
    </source>
</evidence>
<dbReference type="GO" id="GO:0035312">
    <property type="term" value="F:5'-3' DNA exonuclease activity"/>
    <property type="evidence" value="ECO:0007669"/>
    <property type="project" value="TreeGrafter"/>
</dbReference>
<dbReference type="PROSITE" id="PS51318">
    <property type="entry name" value="TAT"/>
    <property type="match status" value="1"/>
</dbReference>
<dbReference type="EMBL" id="CP159872">
    <property type="protein sequence ID" value="XCM77900.1"/>
    <property type="molecule type" value="Genomic_DNA"/>
</dbReference>
<dbReference type="CDD" id="cd07432">
    <property type="entry name" value="PHP_HisPPase"/>
    <property type="match status" value="1"/>
</dbReference>
<dbReference type="InterPro" id="IPR052018">
    <property type="entry name" value="PHP_domain"/>
</dbReference>
<dbReference type="AlphaFoldDB" id="A0AAU8JPW6"/>
<dbReference type="PANTHER" id="PTHR42924">
    <property type="entry name" value="EXONUCLEASE"/>
    <property type="match status" value="1"/>
</dbReference>
<accession>A0AAU8JPW6</accession>
<evidence type="ECO:0000313" key="3">
    <source>
        <dbReference type="EMBL" id="XCM77900.1"/>
    </source>
</evidence>
<gene>
    <name evidence="3" type="ORF">ABWK59_02615</name>
</gene>
<reference evidence="3" key="1">
    <citation type="submission" date="2024-06" db="EMBL/GenBank/DDBJ databases">
        <title>The genome sequences of Kitasatospora sp. strain HUAS MG31.</title>
        <authorList>
            <person name="Mo P."/>
        </authorList>
    </citation>
    <scope>NUCLEOTIDE SEQUENCE</scope>
    <source>
        <strain evidence="3">HUAS MG31</strain>
    </source>
</reference>
<dbReference type="NCBIfam" id="NF038032">
    <property type="entry name" value="CehA_McbA_metalo"/>
    <property type="match status" value="1"/>
</dbReference>
<dbReference type="PANTHER" id="PTHR42924:SF3">
    <property type="entry name" value="POLYMERASE_HISTIDINOL PHOSPHATASE N-TERMINAL DOMAIN-CONTAINING PROTEIN"/>
    <property type="match status" value="1"/>
</dbReference>
<sequence>MDEDALGHPAAPHGTPYDGSDGSRPSLPRRHLLGAGAAAVLAPLVFAAPARAAAAADPTGERTLTVTGHLPTGAPDFVHLPVEVPPGVREIAVSYSYDRPSVPPGTPGNSCDIGIFDERGVDLGGPGFRGWSGGFRTSFAISRSSATPGYLPGPVRAGTWHVVLGPYQVAPQGMDYRVEVALRFGPPGEPYRPSYPAERGRGRGRAWYRGDCHLHTVHSDGRRLPAEVVAGARAAGLDFIVSTDHNTSSSHGDWGPLAGPDLLVITGEEVTTRNGHWLALGVPPGEWVDWRYRARDGVHPRFAGRVRRAGGLVVPAHPHCPYVACQWKFGYREADAVEVWNGPWTFDDESALDGWDARLAESARGGGDTWLPAIGNSDAHSEPQPIGSPHTVVLAEDLTRRDVLAGIRAGRSWIAESAAMELEFTAAGDGRSAGIGERLTVPADAPVDVRLRVSGVPGGTVRILTDEGQMHQHSLPATGADTVTWRTTASLAGYVRAEVRHPRPDGGPGRGNSMGPDLPFGPMAALTNPILLTARG</sequence>
<dbReference type="InterPro" id="IPR003141">
    <property type="entry name" value="Pol/His_phosphatase_N"/>
</dbReference>
<feature type="domain" description="Polymerase/histidinol phosphatase N-terminal" evidence="2">
    <location>
        <begin position="210"/>
        <end position="274"/>
    </location>
</feature>
<dbReference type="InterPro" id="IPR016195">
    <property type="entry name" value="Pol/histidinol_Pase-like"/>
</dbReference>